<proteinExistence type="predicted"/>
<protein>
    <submittedName>
        <fullName evidence="1">ClpP/crotonase</fullName>
    </submittedName>
</protein>
<organism evidence="1 2">
    <name type="scientific">Violaceomyces palustris</name>
    <dbReference type="NCBI Taxonomy" id="1673888"/>
    <lineage>
        <taxon>Eukaryota</taxon>
        <taxon>Fungi</taxon>
        <taxon>Dikarya</taxon>
        <taxon>Basidiomycota</taxon>
        <taxon>Ustilaginomycotina</taxon>
        <taxon>Ustilaginomycetes</taxon>
        <taxon>Violaceomycetales</taxon>
        <taxon>Violaceomycetaceae</taxon>
        <taxon>Violaceomyces</taxon>
    </lineage>
</organism>
<reference evidence="1 2" key="1">
    <citation type="journal article" date="2018" name="Mol. Biol. Evol.">
        <title>Broad Genomic Sampling Reveals a Smut Pathogenic Ancestry of the Fungal Clade Ustilaginomycotina.</title>
        <authorList>
            <person name="Kijpornyongpan T."/>
            <person name="Mondo S.J."/>
            <person name="Barry K."/>
            <person name="Sandor L."/>
            <person name="Lee J."/>
            <person name="Lipzen A."/>
            <person name="Pangilinan J."/>
            <person name="LaButti K."/>
            <person name="Hainaut M."/>
            <person name="Henrissat B."/>
            <person name="Grigoriev I.V."/>
            <person name="Spatafora J.W."/>
            <person name="Aime M.C."/>
        </authorList>
    </citation>
    <scope>NUCLEOTIDE SEQUENCE [LARGE SCALE GENOMIC DNA]</scope>
    <source>
        <strain evidence="1 2">SA 807</strain>
    </source>
</reference>
<evidence type="ECO:0000313" key="2">
    <source>
        <dbReference type="Proteomes" id="UP000245626"/>
    </source>
</evidence>
<dbReference type="EMBL" id="KZ820064">
    <property type="protein sequence ID" value="PWN49341.1"/>
    <property type="molecule type" value="Genomic_DNA"/>
</dbReference>
<gene>
    <name evidence="1" type="ORF">IE53DRAFT_406674</name>
</gene>
<sequence>MSLLQRSFRSFSTSSTNRIVNSVGISSSPGHNNLVALLGSRTTSKNAAWLQPFAALSQSLVTLTKLSETVQDPQPLDEHVRVISLNRPASKNAISVSLLDQLEGSIRKLKEEDRVSKVRAVLLRSTVPGAFCAGADLKERKTMSLAEVDEFLQKLRSVFTQLSNLPMPFLVCLDGLAMGGGLELALTADLRIAGPKADKLGLTETRLGIIPGAGGTTRMTRLIGASKSKELIFTARLLDSRQAQSMGFVEILAETDSSASKGQEAFEKGVELARAISKNGPLAVRAAKMAIDRGSKMEGETSLDYERQCYEMIINTEDRLEGLKSFSEKRQPIYQGK</sequence>
<evidence type="ECO:0000313" key="1">
    <source>
        <dbReference type="EMBL" id="PWN49341.1"/>
    </source>
</evidence>
<accession>A0ACD0NU72</accession>
<dbReference type="Proteomes" id="UP000245626">
    <property type="component" value="Unassembled WGS sequence"/>
</dbReference>
<name>A0ACD0NU72_9BASI</name>
<keyword evidence="2" id="KW-1185">Reference proteome</keyword>